<keyword evidence="1 2" id="KW-0808">Transferase</keyword>
<accession>A0A2M8DNM4</accession>
<organism evidence="2 3">
    <name type="scientific">Candidatus Nealsonbacteria bacterium CG_4_9_14_0_8_um_filter_35_12</name>
    <dbReference type="NCBI Taxonomy" id="1974692"/>
    <lineage>
        <taxon>Bacteria</taxon>
        <taxon>Candidatus Nealsoniibacteriota</taxon>
    </lineage>
</organism>
<sequence>MRIPKHLVLFPDGNRRWALKRGLPAIQGHLAGRQNFERFLFQAKKRGIKVLTVFGFSTENWKRSKEEVNFLMKLFEEGLSEKGALGKLHKEGVRIKVIGQKEGLPKSLQKVIKGIENLTKNNKKFHLNLAVSYGGRWDILQAVQKIIKKKLPAKKITEKLIEKYLTTA</sequence>
<protein>
    <submittedName>
        <fullName evidence="2">Di-trans,poly-cis-decaprenylcistransferase</fullName>
    </submittedName>
</protein>
<dbReference type="SUPFAM" id="SSF64005">
    <property type="entry name" value="Undecaprenyl diphosphate synthase"/>
    <property type="match status" value="1"/>
</dbReference>
<dbReference type="EMBL" id="PFTB01000006">
    <property type="protein sequence ID" value="PJB99724.1"/>
    <property type="molecule type" value="Genomic_DNA"/>
</dbReference>
<dbReference type="InterPro" id="IPR001441">
    <property type="entry name" value="UPP_synth-like"/>
</dbReference>
<proteinExistence type="predicted"/>
<feature type="non-terminal residue" evidence="2">
    <location>
        <position position="168"/>
    </location>
</feature>
<dbReference type="InterPro" id="IPR036424">
    <property type="entry name" value="UPP_synth-like_sf"/>
</dbReference>
<dbReference type="NCBIfam" id="TIGR00055">
    <property type="entry name" value="uppS"/>
    <property type="match status" value="1"/>
</dbReference>
<dbReference type="CDD" id="cd00475">
    <property type="entry name" value="Cis_IPPS"/>
    <property type="match status" value="1"/>
</dbReference>
<dbReference type="PANTHER" id="PTHR10291">
    <property type="entry name" value="DEHYDRODOLICHYL DIPHOSPHATE SYNTHASE FAMILY MEMBER"/>
    <property type="match status" value="1"/>
</dbReference>
<dbReference type="GO" id="GO:0009668">
    <property type="term" value="P:plastid membrane organization"/>
    <property type="evidence" value="ECO:0007669"/>
    <property type="project" value="TreeGrafter"/>
</dbReference>
<dbReference type="GO" id="GO:0016094">
    <property type="term" value="P:polyprenol biosynthetic process"/>
    <property type="evidence" value="ECO:0007669"/>
    <property type="project" value="TreeGrafter"/>
</dbReference>
<dbReference type="Gene3D" id="3.40.1180.10">
    <property type="entry name" value="Decaprenyl diphosphate synthase-like"/>
    <property type="match status" value="1"/>
</dbReference>
<gene>
    <name evidence="2" type="primary">uppS</name>
    <name evidence="2" type="ORF">CO077_00250</name>
</gene>
<dbReference type="PANTHER" id="PTHR10291:SF45">
    <property type="entry name" value="ALKYL TRANSFERASE"/>
    <property type="match status" value="1"/>
</dbReference>
<comment type="caution">
    <text evidence="2">The sequence shown here is derived from an EMBL/GenBank/DDBJ whole genome shotgun (WGS) entry which is preliminary data.</text>
</comment>
<evidence type="ECO:0000313" key="3">
    <source>
        <dbReference type="Proteomes" id="UP000228875"/>
    </source>
</evidence>
<evidence type="ECO:0000313" key="2">
    <source>
        <dbReference type="EMBL" id="PJB99724.1"/>
    </source>
</evidence>
<dbReference type="Pfam" id="PF01255">
    <property type="entry name" value="Prenyltransf"/>
    <property type="match status" value="1"/>
</dbReference>
<dbReference type="Proteomes" id="UP000228875">
    <property type="component" value="Unassembled WGS sequence"/>
</dbReference>
<reference evidence="3" key="1">
    <citation type="submission" date="2017-09" db="EMBL/GenBank/DDBJ databases">
        <title>Depth-based differentiation of microbial function through sediment-hosted aquifers and enrichment of novel symbionts in the deep terrestrial subsurface.</title>
        <authorList>
            <person name="Probst A.J."/>
            <person name="Ladd B."/>
            <person name="Jarett J.K."/>
            <person name="Geller-Mcgrath D.E."/>
            <person name="Sieber C.M.K."/>
            <person name="Emerson J.B."/>
            <person name="Anantharaman K."/>
            <person name="Thomas B.C."/>
            <person name="Malmstrom R."/>
            <person name="Stieglmeier M."/>
            <person name="Klingl A."/>
            <person name="Woyke T."/>
            <person name="Ryan C.M."/>
            <person name="Banfield J.F."/>
        </authorList>
    </citation>
    <scope>NUCLEOTIDE SEQUENCE [LARGE SCALE GENOMIC DNA]</scope>
</reference>
<dbReference type="GO" id="GO:0045547">
    <property type="term" value="F:ditrans,polycis-polyprenyl diphosphate synthase [(2E,6E)-farnesyl diphosphate specific] activity"/>
    <property type="evidence" value="ECO:0007669"/>
    <property type="project" value="TreeGrafter"/>
</dbReference>
<evidence type="ECO:0000256" key="1">
    <source>
        <dbReference type="ARBA" id="ARBA00022679"/>
    </source>
</evidence>
<dbReference type="GO" id="GO:0009409">
    <property type="term" value="P:response to cold"/>
    <property type="evidence" value="ECO:0007669"/>
    <property type="project" value="TreeGrafter"/>
</dbReference>
<name>A0A2M8DNM4_9BACT</name>
<dbReference type="AlphaFoldDB" id="A0A2M8DNM4"/>